<evidence type="ECO:0000313" key="13">
    <source>
        <dbReference type="Proteomes" id="UP000000669"/>
    </source>
</evidence>
<evidence type="ECO:0000256" key="4">
    <source>
        <dbReference type="ARBA" id="ARBA00022679"/>
    </source>
</evidence>
<accession>Q057U1</accession>
<dbReference type="Gene3D" id="3.30.559.10">
    <property type="entry name" value="Chloramphenicol acetyltransferase-like domain"/>
    <property type="match status" value="1"/>
</dbReference>
<evidence type="ECO:0000256" key="3">
    <source>
        <dbReference type="ARBA" id="ARBA00011484"/>
    </source>
</evidence>
<dbReference type="RefSeq" id="WP_011672527.1">
    <property type="nucleotide sequence ID" value="NC_008513.1"/>
</dbReference>
<dbReference type="EMBL" id="CP000263">
    <property type="protein sequence ID" value="ABJ90608.1"/>
    <property type="molecule type" value="Genomic_DNA"/>
</dbReference>
<dbReference type="InterPro" id="IPR001078">
    <property type="entry name" value="2-oxoacid_DH_actylTfrase"/>
</dbReference>
<dbReference type="PANTHER" id="PTHR43178:SF2">
    <property type="entry name" value="DIHYDROLIPOYLLYSINE-RESIDUE ACETYLTRANSFERASE COMPONENT OF PYRUVATE DEHYDROGENASE COMPLEX"/>
    <property type="match status" value="1"/>
</dbReference>
<dbReference type="SUPFAM" id="SSF51230">
    <property type="entry name" value="Single hybrid motif"/>
    <property type="match status" value="1"/>
</dbReference>
<dbReference type="SUPFAM" id="SSF52777">
    <property type="entry name" value="CoA-dependent acyltransferases"/>
    <property type="match status" value="1"/>
</dbReference>
<dbReference type="HOGENOM" id="CLU_016733_10_0_6"/>
<keyword evidence="13" id="KW-1185">Reference proteome</keyword>
<dbReference type="OrthoDB" id="9805770at2"/>
<dbReference type="STRING" id="372461.BCc_132"/>
<evidence type="ECO:0000256" key="7">
    <source>
        <dbReference type="ARBA" id="ARBA00025211"/>
    </source>
</evidence>
<protein>
    <recommendedName>
        <fullName evidence="9">Dihydrolipoamide acetyltransferase component of pyruvate dehydrogenase complex</fullName>
        <ecNumber evidence="9">2.3.1.-</ecNumber>
    </recommendedName>
</protein>
<dbReference type="SUPFAM" id="SSF47005">
    <property type="entry name" value="Peripheral subunit-binding domain of 2-oxo acid dehydrogenase complex"/>
    <property type="match status" value="1"/>
</dbReference>
<dbReference type="GO" id="GO:0004742">
    <property type="term" value="F:dihydrolipoyllysine-residue acetyltransferase activity"/>
    <property type="evidence" value="ECO:0007669"/>
    <property type="project" value="UniProtKB-EC"/>
</dbReference>
<comment type="cofactor">
    <cofactor evidence="1 9">
        <name>(R)-lipoate</name>
        <dbReference type="ChEBI" id="CHEBI:83088"/>
    </cofactor>
</comment>
<dbReference type="KEGG" id="bcc:BCc_132"/>
<name>Q057U1_BUCCC</name>
<dbReference type="eggNOG" id="COG0508">
    <property type="taxonomic scope" value="Bacteria"/>
</dbReference>
<dbReference type="FunFam" id="3.30.559.10:FF:000004">
    <property type="entry name" value="Acetyltransferase component of pyruvate dehydrogenase complex"/>
    <property type="match status" value="1"/>
</dbReference>
<keyword evidence="12" id="KW-0670">Pyruvate</keyword>
<organism evidence="12 13">
    <name type="scientific">Buchnera aphidicola subsp. Cinara cedri (strain Cc)</name>
    <dbReference type="NCBI Taxonomy" id="372461"/>
    <lineage>
        <taxon>Bacteria</taxon>
        <taxon>Pseudomonadati</taxon>
        <taxon>Pseudomonadota</taxon>
        <taxon>Gammaproteobacteria</taxon>
        <taxon>Enterobacterales</taxon>
        <taxon>Erwiniaceae</taxon>
        <taxon>Buchnera</taxon>
    </lineage>
</organism>
<evidence type="ECO:0000256" key="1">
    <source>
        <dbReference type="ARBA" id="ARBA00001938"/>
    </source>
</evidence>
<sequence>MDVEVRVPDIGIKDVEVIEIFVKKGDIVSKEDSLISVEGHKSVLEIPSPISGIIKKICTQVGDKLSIDKLILIINNNQENNISKKNNKDYIQNSIDYLNHTNNNNKDIKYLNEKNNKNIHASPYIRRFARILDINLLYINGSGKKGRIVKKDIEKYDFLNKNINNNFIEKNNCLTELNTKNIDNKSINQPLTRIQRISGKNLLNNWNNIPHVTQFDEADITELEDFRKSYNLNQLNKNKSFQKVSLLSFLVKSVIHALLKYPRFNSILDKSKKNIIIKKDINIGIAVDTHDGLLVPVLKSLKNKTIYEISNNIFNVVTKTKNNQLCTSEMTDGSFTISSLGGIGGIGFTPIINAPEVCILGISKADIKPVWNKKKFYPRLILPFSISYDHRVIDGADGVRFTTFLKDILSDIRILLM</sequence>
<proteinExistence type="inferred from homology"/>
<dbReference type="Pfam" id="PF00198">
    <property type="entry name" value="2-oxoacid_dh"/>
    <property type="match status" value="1"/>
</dbReference>
<evidence type="ECO:0000256" key="5">
    <source>
        <dbReference type="ARBA" id="ARBA00022823"/>
    </source>
</evidence>
<dbReference type="InterPro" id="IPR011053">
    <property type="entry name" value="Single_hybrid_motif"/>
</dbReference>
<evidence type="ECO:0000259" key="11">
    <source>
        <dbReference type="PROSITE" id="PS51826"/>
    </source>
</evidence>
<evidence type="ECO:0000256" key="8">
    <source>
        <dbReference type="ARBA" id="ARBA00048370"/>
    </source>
</evidence>
<dbReference type="Gene3D" id="4.10.320.10">
    <property type="entry name" value="E3-binding domain"/>
    <property type="match status" value="1"/>
</dbReference>
<evidence type="ECO:0000256" key="2">
    <source>
        <dbReference type="ARBA" id="ARBA00007317"/>
    </source>
</evidence>
<dbReference type="PANTHER" id="PTHR43178">
    <property type="entry name" value="DIHYDROLIPOAMIDE ACETYLTRANSFERASE COMPONENT OF PYRUVATE DEHYDROGENASE COMPLEX"/>
    <property type="match status" value="1"/>
</dbReference>
<dbReference type="PROSITE" id="PS50968">
    <property type="entry name" value="BIOTINYL_LIPOYL"/>
    <property type="match status" value="1"/>
</dbReference>
<comment type="similarity">
    <text evidence="2 9">Belongs to the 2-oxoacid dehydrogenase family.</text>
</comment>
<dbReference type="InterPro" id="IPR050743">
    <property type="entry name" value="2-oxoacid_DH_E2_comp"/>
</dbReference>
<dbReference type="CDD" id="cd06849">
    <property type="entry name" value="lipoyl_domain"/>
    <property type="match status" value="1"/>
</dbReference>
<keyword evidence="6 9" id="KW-0012">Acyltransferase</keyword>
<evidence type="ECO:0000259" key="10">
    <source>
        <dbReference type="PROSITE" id="PS50968"/>
    </source>
</evidence>
<dbReference type="PROSITE" id="PS00189">
    <property type="entry name" value="LIPOYL"/>
    <property type="match status" value="1"/>
</dbReference>
<evidence type="ECO:0000256" key="6">
    <source>
        <dbReference type="ARBA" id="ARBA00023315"/>
    </source>
</evidence>
<dbReference type="InterPro" id="IPR004167">
    <property type="entry name" value="PSBD"/>
</dbReference>
<dbReference type="InterPro" id="IPR023213">
    <property type="entry name" value="CAT-like_dom_sf"/>
</dbReference>
<dbReference type="PROSITE" id="PS51826">
    <property type="entry name" value="PSBD"/>
    <property type="match status" value="1"/>
</dbReference>
<evidence type="ECO:0000256" key="9">
    <source>
        <dbReference type="RuleBase" id="RU003423"/>
    </source>
</evidence>
<keyword evidence="5 9" id="KW-0450">Lipoyl</keyword>
<comment type="catalytic activity">
    <reaction evidence="8">
        <text>N(6)-[(R)-dihydrolipoyl]-L-lysyl-[protein] + acetyl-CoA = N(6)-[(R)-S(8)-acetyldihydrolipoyl]-L-lysyl-[protein] + CoA</text>
        <dbReference type="Rhea" id="RHEA:17017"/>
        <dbReference type="Rhea" id="RHEA-COMP:10475"/>
        <dbReference type="Rhea" id="RHEA-COMP:10478"/>
        <dbReference type="ChEBI" id="CHEBI:57287"/>
        <dbReference type="ChEBI" id="CHEBI:57288"/>
        <dbReference type="ChEBI" id="CHEBI:83100"/>
        <dbReference type="ChEBI" id="CHEBI:83111"/>
        <dbReference type="EC" id="2.3.1.12"/>
    </reaction>
</comment>
<dbReference type="EC" id="2.3.1.-" evidence="9"/>
<dbReference type="Proteomes" id="UP000000669">
    <property type="component" value="Chromosome"/>
</dbReference>
<evidence type="ECO:0000313" key="12">
    <source>
        <dbReference type="EMBL" id="ABJ90608.1"/>
    </source>
</evidence>
<comment type="function">
    <text evidence="7">The pyruvate dehydrogenase complex catalyzes the overall conversion of pyruvate to acetyl-CoA and CO(2). It contains multiple copies of three enzymatic components: pyruvate dehydrogenase (E1), dihydrolipoamide acetyltransferase (E2) and lipoamide dehydrogenase (E3).</text>
</comment>
<dbReference type="InterPro" id="IPR003016">
    <property type="entry name" value="2-oxoA_DH_lipoyl-BS"/>
</dbReference>
<gene>
    <name evidence="12" type="primary">aceF</name>
    <name evidence="12" type="ordered locus">BCc_132</name>
</gene>
<dbReference type="GO" id="GO:0005737">
    <property type="term" value="C:cytoplasm"/>
    <property type="evidence" value="ECO:0007669"/>
    <property type="project" value="TreeGrafter"/>
</dbReference>
<feature type="domain" description="Peripheral subunit-binding (PSBD)" evidence="11">
    <location>
        <begin position="120"/>
        <end position="157"/>
    </location>
</feature>
<dbReference type="Pfam" id="PF00364">
    <property type="entry name" value="Biotin_lipoyl"/>
    <property type="match status" value="1"/>
</dbReference>
<dbReference type="AlphaFoldDB" id="Q057U1"/>
<comment type="subunit">
    <text evidence="3">Forms a 24-polypeptide structural core with octahedral symmetry.</text>
</comment>
<keyword evidence="4 9" id="KW-0808">Transferase</keyword>
<dbReference type="InterPro" id="IPR000089">
    <property type="entry name" value="Biotin_lipoyl"/>
</dbReference>
<dbReference type="Gene3D" id="2.40.50.100">
    <property type="match status" value="1"/>
</dbReference>
<dbReference type="GO" id="GO:0006086">
    <property type="term" value="P:pyruvate decarboxylation to acetyl-CoA"/>
    <property type="evidence" value="ECO:0007669"/>
    <property type="project" value="TreeGrafter"/>
</dbReference>
<reference evidence="12 13" key="1">
    <citation type="journal article" date="2006" name="Science">
        <title>A small microbial genome: the end of a long symbiotic relationship?</title>
        <authorList>
            <person name="Perez-Brocal V."/>
            <person name="Gil R."/>
            <person name="Ramos S."/>
            <person name="Lamelas A."/>
            <person name="Postigo M."/>
            <person name="Michelena J.M."/>
            <person name="Silva F.J."/>
            <person name="Moya A."/>
            <person name="Latorre A."/>
        </authorList>
    </citation>
    <scope>NUCLEOTIDE SEQUENCE [LARGE SCALE GENOMIC DNA]</scope>
    <source>
        <strain evidence="13">Cc</strain>
    </source>
</reference>
<dbReference type="Pfam" id="PF02817">
    <property type="entry name" value="E3_binding"/>
    <property type="match status" value="1"/>
</dbReference>
<dbReference type="GO" id="GO:0031405">
    <property type="term" value="F:lipoic acid binding"/>
    <property type="evidence" value="ECO:0007669"/>
    <property type="project" value="TreeGrafter"/>
</dbReference>
<dbReference type="InterPro" id="IPR036625">
    <property type="entry name" value="E3-bd_dom_sf"/>
</dbReference>
<feature type="domain" description="Lipoyl-binding" evidence="10">
    <location>
        <begin position="2"/>
        <end position="75"/>
    </location>
</feature>